<evidence type="ECO:0000259" key="2">
    <source>
        <dbReference type="Pfam" id="PF09313"/>
    </source>
</evidence>
<feature type="compositionally biased region" description="Polar residues" evidence="1">
    <location>
        <begin position="1"/>
        <end position="13"/>
    </location>
</feature>
<feature type="domain" description="TehB/YeaR-like" evidence="2">
    <location>
        <begin position="26"/>
        <end position="100"/>
    </location>
</feature>
<sequence length="109" mass="11749">MNGRSHSQTSQPTDGPDAASAPAPYRSTPVFDAATLPAALRADHSLKAGTWGLIQVLEGEVRLTYSDPHMTTVLKPGTPGRIGPQQVHFVEPLGPMKMRVEFYDRPPDG</sequence>
<dbReference type="Gene3D" id="2.60.120.10">
    <property type="entry name" value="Jelly Rolls"/>
    <property type="match status" value="1"/>
</dbReference>
<dbReference type="AlphaFoldDB" id="A0A1Z3M270"/>
<dbReference type="InterPro" id="IPR015392">
    <property type="entry name" value="TehB/YeaR-like_dom"/>
</dbReference>
<dbReference type="Proteomes" id="UP000197024">
    <property type="component" value="Chromosome"/>
</dbReference>
<name>A0A1Z3M270_BREDI</name>
<evidence type="ECO:0000256" key="1">
    <source>
        <dbReference type="SAM" id="MobiDB-lite"/>
    </source>
</evidence>
<dbReference type="EMBL" id="CP021995">
    <property type="protein sequence ID" value="ASD28560.1"/>
    <property type="molecule type" value="Genomic_DNA"/>
</dbReference>
<reference evidence="3 4" key="1">
    <citation type="submission" date="2017-06" db="EMBL/GenBank/DDBJ databases">
        <title>Biodegradation of gentamicin by bacterial consortia AMQD4 in synthetic medium and raw gentamicin sewage.</title>
        <authorList>
            <person name="Chang H."/>
            <person name="Feng Y."/>
            <person name="Li Z."/>
            <person name="Xue J."/>
            <person name="Cheng D."/>
        </authorList>
    </citation>
    <scope>NUCLEOTIDE SEQUENCE [LARGE SCALE GENOMIC DNA]</scope>
    <source>
        <strain evidence="3 4">BZC3</strain>
    </source>
</reference>
<protein>
    <recommendedName>
        <fullName evidence="2">TehB/YeaR-like domain-containing protein</fullName>
    </recommendedName>
</protein>
<dbReference type="STRING" id="293.GCA_000988015_00214"/>
<evidence type="ECO:0000313" key="4">
    <source>
        <dbReference type="Proteomes" id="UP000197024"/>
    </source>
</evidence>
<organism evidence="3 4">
    <name type="scientific">Brevundimonas diminuta</name>
    <name type="common">Pseudomonas diminuta</name>
    <dbReference type="NCBI Taxonomy" id="293"/>
    <lineage>
        <taxon>Bacteria</taxon>
        <taxon>Pseudomonadati</taxon>
        <taxon>Pseudomonadota</taxon>
        <taxon>Alphaproteobacteria</taxon>
        <taxon>Caulobacterales</taxon>
        <taxon>Caulobacteraceae</taxon>
        <taxon>Brevundimonas</taxon>
    </lineage>
</organism>
<feature type="region of interest" description="Disordered" evidence="1">
    <location>
        <begin position="1"/>
        <end position="28"/>
    </location>
</feature>
<proteinExistence type="predicted"/>
<dbReference type="RefSeq" id="WP_083673930.1">
    <property type="nucleotide sequence ID" value="NZ_CP021995.1"/>
</dbReference>
<gene>
    <name evidence="3" type="ORF">CD943_11960</name>
</gene>
<reference evidence="3 4" key="2">
    <citation type="submission" date="2017-06" db="EMBL/GenBank/DDBJ databases">
        <authorList>
            <person name="Kim H.J."/>
            <person name="Triplett B.A."/>
        </authorList>
    </citation>
    <scope>NUCLEOTIDE SEQUENCE [LARGE SCALE GENOMIC DNA]</scope>
    <source>
        <strain evidence="3 4">BZC3</strain>
    </source>
</reference>
<dbReference type="InterPro" id="IPR014710">
    <property type="entry name" value="RmlC-like_jellyroll"/>
</dbReference>
<dbReference type="SUPFAM" id="SSF51197">
    <property type="entry name" value="Clavaminate synthase-like"/>
    <property type="match status" value="1"/>
</dbReference>
<evidence type="ECO:0000313" key="3">
    <source>
        <dbReference type="EMBL" id="ASD28560.1"/>
    </source>
</evidence>
<accession>A0A1Z3M270</accession>
<dbReference type="Pfam" id="PF09313">
    <property type="entry name" value="TehB-like"/>
    <property type="match status" value="1"/>
</dbReference>